<keyword evidence="4" id="KW-1185">Reference proteome</keyword>
<dbReference type="Proteomes" id="UP000507222">
    <property type="component" value="Unassembled WGS sequence"/>
</dbReference>
<proteinExistence type="predicted"/>
<evidence type="ECO:0000313" key="3">
    <source>
        <dbReference type="Proteomes" id="UP000507222"/>
    </source>
</evidence>
<protein>
    <submittedName>
        <fullName evidence="2">Uncharacterized protein</fullName>
    </submittedName>
</protein>
<accession>A0A6J5WPU2</accession>
<evidence type="ECO:0000313" key="1">
    <source>
        <dbReference type="EMBL" id="CAB4271607.1"/>
    </source>
</evidence>
<name>A0A6J5WPU2_PRUAR</name>
<dbReference type="EMBL" id="CAEKDK010000002">
    <property type="protein sequence ID" value="CAB4271607.1"/>
    <property type="molecule type" value="Genomic_DNA"/>
</dbReference>
<reference evidence="2 3" key="2">
    <citation type="submission" date="2020-05" db="EMBL/GenBank/DDBJ databases">
        <authorList>
            <person name="Campoy J."/>
            <person name="Schneeberger K."/>
            <person name="Spophaly S."/>
        </authorList>
    </citation>
    <scope>NUCLEOTIDE SEQUENCE [LARGE SCALE GENOMIC DNA]</scope>
    <source>
        <strain evidence="2">PruArmRojPasFocal</strain>
    </source>
</reference>
<dbReference type="Proteomes" id="UP000507245">
    <property type="component" value="Unassembled WGS sequence"/>
</dbReference>
<gene>
    <name evidence="1" type="ORF">CURHAP_LOCUS18007</name>
    <name evidence="2" type="ORF">ORAREDHAP_LOCUS17629</name>
</gene>
<dbReference type="EMBL" id="CAEKKB010000002">
    <property type="protein sequence ID" value="CAB4302047.1"/>
    <property type="molecule type" value="Genomic_DNA"/>
</dbReference>
<sequence>MPLSLRKPCAFSLVLMVSHTPASNWEGGYWVLDFSVVALSAPEEHSLSITYLNKKSMKTNDYLNNKREDTEI</sequence>
<dbReference type="AlphaFoldDB" id="A0A6J5WPU2"/>
<evidence type="ECO:0000313" key="4">
    <source>
        <dbReference type="Proteomes" id="UP000507245"/>
    </source>
</evidence>
<evidence type="ECO:0000313" key="2">
    <source>
        <dbReference type="EMBL" id="CAB4302047.1"/>
    </source>
</evidence>
<organism evidence="2 4">
    <name type="scientific">Prunus armeniaca</name>
    <name type="common">Apricot</name>
    <name type="synonym">Armeniaca vulgaris</name>
    <dbReference type="NCBI Taxonomy" id="36596"/>
    <lineage>
        <taxon>Eukaryota</taxon>
        <taxon>Viridiplantae</taxon>
        <taxon>Streptophyta</taxon>
        <taxon>Embryophyta</taxon>
        <taxon>Tracheophyta</taxon>
        <taxon>Spermatophyta</taxon>
        <taxon>Magnoliopsida</taxon>
        <taxon>eudicotyledons</taxon>
        <taxon>Gunneridae</taxon>
        <taxon>Pentapetalae</taxon>
        <taxon>rosids</taxon>
        <taxon>fabids</taxon>
        <taxon>Rosales</taxon>
        <taxon>Rosaceae</taxon>
        <taxon>Amygdaloideae</taxon>
        <taxon>Amygdaleae</taxon>
        <taxon>Prunus</taxon>
    </lineage>
</organism>
<reference evidence="4" key="1">
    <citation type="journal article" date="2020" name="Genome Biol.">
        <title>Gamete binning: chromosome-level and haplotype-resolved genome assembly enabled by high-throughput single-cell sequencing of gamete genomes.</title>
        <authorList>
            <person name="Campoy J.A."/>
            <person name="Sun H."/>
            <person name="Goel M."/>
            <person name="Jiao W.-B."/>
            <person name="Folz-Donahue K."/>
            <person name="Wang N."/>
            <person name="Rubio M."/>
            <person name="Liu C."/>
            <person name="Kukat C."/>
            <person name="Ruiz D."/>
            <person name="Huettel B."/>
            <person name="Schneeberger K."/>
        </authorList>
    </citation>
    <scope>NUCLEOTIDE SEQUENCE [LARGE SCALE GENOMIC DNA]</scope>
    <source>
        <strain evidence="4">cv. Rojo Pasion</strain>
    </source>
</reference>